<evidence type="ECO:0000256" key="2">
    <source>
        <dbReference type="ARBA" id="ARBA00006379"/>
    </source>
</evidence>
<dbReference type="GO" id="GO:0007059">
    <property type="term" value="P:chromosome segregation"/>
    <property type="evidence" value="ECO:0007669"/>
    <property type="project" value="InterPro"/>
</dbReference>
<evidence type="ECO:0000256" key="7">
    <source>
        <dbReference type="ARBA" id="ARBA00023306"/>
    </source>
</evidence>
<evidence type="ECO:0000256" key="1">
    <source>
        <dbReference type="ARBA" id="ARBA00004584"/>
    </source>
</evidence>
<evidence type="ECO:0000256" key="6">
    <source>
        <dbReference type="ARBA" id="ARBA00023054"/>
    </source>
</evidence>
<dbReference type="PANTHER" id="PTHR14281">
    <property type="entry name" value="KINETOCHORE PROTEIN SPC25-RELATED"/>
    <property type="match status" value="1"/>
</dbReference>
<dbReference type="AlphaFoldDB" id="A0AAW1WPS0"/>
<dbReference type="Proteomes" id="UP001457282">
    <property type="component" value="Unassembled WGS sequence"/>
</dbReference>
<proteinExistence type="inferred from homology"/>
<keyword evidence="8 9" id="KW-0137">Centromere</keyword>
<dbReference type="Gene3D" id="3.30.457.50">
    <property type="entry name" value="Chromosome segregation protein Spc25"/>
    <property type="match status" value="1"/>
</dbReference>
<comment type="subcellular location">
    <subcellularLocation>
        <location evidence="1">Chromosome</location>
        <location evidence="1">Centromere</location>
    </subcellularLocation>
    <subcellularLocation>
        <location evidence="9">Nucleus</location>
    </subcellularLocation>
    <subcellularLocation>
        <location evidence="9">Chromosome</location>
        <location evidence="9">Centromere</location>
        <location evidence="9">Kinetochore</location>
    </subcellularLocation>
</comment>
<dbReference type="InterPro" id="IPR045143">
    <property type="entry name" value="Spc25"/>
</dbReference>
<keyword evidence="7 9" id="KW-0131">Cell cycle</keyword>
<keyword evidence="9" id="KW-0539">Nucleus</keyword>
<dbReference type="InterPro" id="IPR013255">
    <property type="entry name" value="Spc25_C"/>
</dbReference>
<dbReference type="GO" id="GO:0031262">
    <property type="term" value="C:Ndc80 complex"/>
    <property type="evidence" value="ECO:0007669"/>
    <property type="project" value="InterPro"/>
</dbReference>
<evidence type="ECO:0000259" key="11">
    <source>
        <dbReference type="Pfam" id="PF08234"/>
    </source>
</evidence>
<dbReference type="PANTHER" id="PTHR14281:SF0">
    <property type="entry name" value="KINETOCHORE PROTEIN SPC25"/>
    <property type="match status" value="1"/>
</dbReference>
<evidence type="ECO:0000256" key="5">
    <source>
        <dbReference type="ARBA" id="ARBA00022776"/>
    </source>
</evidence>
<comment type="similarity">
    <text evidence="2 9">Belongs to the SPC25 family.</text>
</comment>
<accession>A0AAW1WPS0</accession>
<evidence type="ECO:0000256" key="3">
    <source>
        <dbReference type="ARBA" id="ARBA00022454"/>
    </source>
</evidence>
<feature type="domain" description="Chromosome segregation protein Spc25 C-terminal" evidence="11">
    <location>
        <begin position="158"/>
        <end position="226"/>
    </location>
</feature>
<organism evidence="12 13">
    <name type="scientific">Rubus argutus</name>
    <name type="common">Southern blackberry</name>
    <dbReference type="NCBI Taxonomy" id="59490"/>
    <lineage>
        <taxon>Eukaryota</taxon>
        <taxon>Viridiplantae</taxon>
        <taxon>Streptophyta</taxon>
        <taxon>Embryophyta</taxon>
        <taxon>Tracheophyta</taxon>
        <taxon>Spermatophyta</taxon>
        <taxon>Magnoliopsida</taxon>
        <taxon>eudicotyledons</taxon>
        <taxon>Gunneridae</taxon>
        <taxon>Pentapetalae</taxon>
        <taxon>rosids</taxon>
        <taxon>fabids</taxon>
        <taxon>Rosales</taxon>
        <taxon>Rosaceae</taxon>
        <taxon>Rosoideae</taxon>
        <taxon>Rosoideae incertae sedis</taxon>
        <taxon>Rubus</taxon>
    </lineage>
</organism>
<gene>
    <name evidence="12" type="ORF">M0R45_024053</name>
</gene>
<name>A0AAW1WPS0_RUBAR</name>
<comment type="function">
    <text evidence="9">Acts as a component of the essential kinetochore-associated NDC80 complex, which is required for chromosome segregation and spindle checkpoint activity.</text>
</comment>
<evidence type="ECO:0000313" key="13">
    <source>
        <dbReference type="Proteomes" id="UP001457282"/>
    </source>
</evidence>
<feature type="compositionally biased region" description="Basic and acidic residues" evidence="10">
    <location>
        <begin position="262"/>
        <end position="277"/>
    </location>
</feature>
<reference evidence="12 13" key="1">
    <citation type="journal article" date="2023" name="G3 (Bethesda)">
        <title>A chromosome-length genome assembly and annotation of blackberry (Rubus argutus, cv. 'Hillquist').</title>
        <authorList>
            <person name="Bruna T."/>
            <person name="Aryal R."/>
            <person name="Dudchenko O."/>
            <person name="Sargent D.J."/>
            <person name="Mead D."/>
            <person name="Buti M."/>
            <person name="Cavallini A."/>
            <person name="Hytonen T."/>
            <person name="Andres J."/>
            <person name="Pham M."/>
            <person name="Weisz D."/>
            <person name="Mascagni F."/>
            <person name="Usai G."/>
            <person name="Natali L."/>
            <person name="Bassil N."/>
            <person name="Fernandez G.E."/>
            <person name="Lomsadze A."/>
            <person name="Armour M."/>
            <person name="Olukolu B."/>
            <person name="Poorten T."/>
            <person name="Britton C."/>
            <person name="Davik J."/>
            <person name="Ashrafi H."/>
            <person name="Aiden E.L."/>
            <person name="Borodovsky M."/>
            <person name="Worthington M."/>
        </authorList>
    </citation>
    <scope>NUCLEOTIDE SEQUENCE [LARGE SCALE GENOMIC DNA]</scope>
    <source>
        <strain evidence="12">PI 553951</strain>
    </source>
</reference>
<protein>
    <recommendedName>
        <fullName evidence="9">Kinetochore protein SPC25</fullName>
    </recommendedName>
</protein>
<feature type="region of interest" description="Disordered" evidence="10">
    <location>
        <begin position="248"/>
        <end position="311"/>
    </location>
</feature>
<evidence type="ECO:0000313" key="12">
    <source>
        <dbReference type="EMBL" id="KAK9926844.1"/>
    </source>
</evidence>
<dbReference type="EMBL" id="JBEDUW010000005">
    <property type="protein sequence ID" value="KAK9926844.1"/>
    <property type="molecule type" value="Genomic_DNA"/>
</dbReference>
<dbReference type="FunFam" id="3.30.457.50:FF:000001">
    <property type="entry name" value="Probable kinetochore protein spc25"/>
    <property type="match status" value="1"/>
</dbReference>
<keyword evidence="9" id="KW-0995">Kinetochore</keyword>
<sequence length="311" mass="35437">MDTKPDESVRTKMESLRFTCDREIPAQQQKVDASTASFRDSLASIRARLKETVQCQGKLGESKAKLREAEDDLFKALAAKTRKEAKRMAMMDAIASRKARIDELKRVVQDRRATRDEYAAILSQQYAESEERSNQDSKEEIEEAISWYNKVLGFHIEGGHGVRFTFKNISWKNPDEEFSFTVRHANDTYTLLDCDPQLNETKELLDELNRTNGLFKFVRDMRQKFQEAATGGLPMVVHQDYSTISGSAPALSMSSDQSESLAKSHERHQVQREEAGRQFKKHNPGKVTKAQSLSPGSALSLRRSPRFKVKK</sequence>
<keyword evidence="3 9" id="KW-0158">Chromosome</keyword>
<keyword evidence="6" id="KW-0175">Coiled coil</keyword>
<comment type="subunit">
    <text evidence="9">Component of the NDC80 complex.</text>
</comment>
<dbReference type="GO" id="GO:0005634">
    <property type="term" value="C:nucleus"/>
    <property type="evidence" value="ECO:0007669"/>
    <property type="project" value="UniProtKB-SubCell"/>
</dbReference>
<evidence type="ECO:0000256" key="4">
    <source>
        <dbReference type="ARBA" id="ARBA00022618"/>
    </source>
</evidence>
<dbReference type="Pfam" id="PF08234">
    <property type="entry name" value="Spindle_Spc25"/>
    <property type="match status" value="1"/>
</dbReference>
<evidence type="ECO:0000256" key="10">
    <source>
        <dbReference type="SAM" id="MobiDB-lite"/>
    </source>
</evidence>
<evidence type="ECO:0000256" key="8">
    <source>
        <dbReference type="ARBA" id="ARBA00023328"/>
    </source>
</evidence>
<keyword evidence="5 9" id="KW-0498">Mitosis</keyword>
<evidence type="ECO:0000256" key="9">
    <source>
        <dbReference type="RuleBase" id="RU367150"/>
    </source>
</evidence>
<comment type="caution">
    <text evidence="12">The sequence shown here is derived from an EMBL/GenBank/DDBJ whole genome shotgun (WGS) entry which is preliminary data.</text>
</comment>
<dbReference type="GO" id="GO:0051301">
    <property type="term" value="P:cell division"/>
    <property type="evidence" value="ECO:0007669"/>
    <property type="project" value="UniProtKB-UniRule"/>
</dbReference>
<keyword evidence="13" id="KW-1185">Reference proteome</keyword>
<feature type="compositionally biased region" description="Polar residues" evidence="10">
    <location>
        <begin position="248"/>
        <end position="261"/>
    </location>
</feature>
<dbReference type="CDD" id="cd23784">
    <property type="entry name" value="RWD_Spc25"/>
    <property type="match status" value="1"/>
</dbReference>
<keyword evidence="4 9" id="KW-0132">Cell division</keyword>